<dbReference type="OrthoDB" id="10159898at2759"/>
<proteinExistence type="predicted"/>
<dbReference type="InParanoid" id="A0A7M7G0M5"/>
<evidence type="ECO:0000256" key="1">
    <source>
        <dbReference type="SAM" id="SignalP"/>
    </source>
</evidence>
<dbReference type="Proteomes" id="UP000007110">
    <property type="component" value="Unassembled WGS sequence"/>
</dbReference>
<evidence type="ECO:0008006" key="4">
    <source>
        <dbReference type="Google" id="ProtNLM"/>
    </source>
</evidence>
<organism evidence="2 3">
    <name type="scientific">Strongylocentrotus purpuratus</name>
    <name type="common">Purple sea urchin</name>
    <dbReference type="NCBI Taxonomy" id="7668"/>
    <lineage>
        <taxon>Eukaryota</taxon>
        <taxon>Metazoa</taxon>
        <taxon>Echinodermata</taxon>
        <taxon>Eleutherozoa</taxon>
        <taxon>Echinozoa</taxon>
        <taxon>Echinoidea</taxon>
        <taxon>Euechinoidea</taxon>
        <taxon>Echinacea</taxon>
        <taxon>Camarodonta</taxon>
        <taxon>Echinidea</taxon>
        <taxon>Strongylocentrotidae</taxon>
        <taxon>Strongylocentrotus</taxon>
    </lineage>
</organism>
<dbReference type="AlphaFoldDB" id="A0A7M7G0M5"/>
<reference evidence="2" key="2">
    <citation type="submission" date="2021-01" db="UniProtKB">
        <authorList>
            <consortium name="EnsemblMetazoa"/>
        </authorList>
    </citation>
    <scope>IDENTIFICATION</scope>
</reference>
<evidence type="ECO:0000313" key="2">
    <source>
        <dbReference type="EnsemblMetazoa" id="XP_001200685"/>
    </source>
</evidence>
<keyword evidence="1" id="KW-0732">Signal</keyword>
<dbReference type="RefSeq" id="XP_001200685.2">
    <property type="nucleotide sequence ID" value="XM_001200685.4"/>
</dbReference>
<dbReference type="GeneID" id="764401"/>
<feature type="chain" id="PRO_5029804850" description="Secreted protein" evidence="1">
    <location>
        <begin position="17"/>
        <end position="259"/>
    </location>
</feature>
<feature type="signal peptide" evidence="1">
    <location>
        <begin position="1"/>
        <end position="16"/>
    </location>
</feature>
<dbReference type="KEGG" id="spu:764401"/>
<dbReference type="EnsemblMetazoa" id="XM_001200685">
    <property type="protein sequence ID" value="XP_001200685"/>
    <property type="gene ID" value="LOC764401"/>
</dbReference>
<reference evidence="3" key="1">
    <citation type="submission" date="2015-02" db="EMBL/GenBank/DDBJ databases">
        <title>Genome sequencing for Strongylocentrotus purpuratus.</title>
        <authorList>
            <person name="Murali S."/>
            <person name="Liu Y."/>
            <person name="Vee V."/>
            <person name="English A."/>
            <person name="Wang M."/>
            <person name="Skinner E."/>
            <person name="Han Y."/>
            <person name="Muzny D.M."/>
            <person name="Worley K.C."/>
            <person name="Gibbs R.A."/>
        </authorList>
    </citation>
    <scope>NUCLEOTIDE SEQUENCE</scope>
</reference>
<protein>
    <recommendedName>
        <fullName evidence="4">Secreted protein</fullName>
    </recommendedName>
</protein>
<keyword evidence="3" id="KW-1185">Reference proteome</keyword>
<evidence type="ECO:0000313" key="3">
    <source>
        <dbReference type="Proteomes" id="UP000007110"/>
    </source>
</evidence>
<accession>A0A7M7G0M5</accession>
<name>A0A7M7G0M5_STRPU</name>
<dbReference type="OMA" id="ESICQDW"/>
<sequence>MKIIVAIVFTLSTVSATGRSGRVWPDPTEFSLVDALQYTCTDLLPGLEYLNYFSDHFGDFKIGLQPICTVFQKPGGPSEFDATKFCNFVVDFFGLDDLDLVNSPGVGPQSKLDMLAYFFDRILVNTTRNLSGKDLKNLTTICPYAHRFFPSPFQELLEEFLTEYYTELIGALIPEIESICQDWKGYFARLGVPDDSPYQQLIGGLVDIVPELMGFRSYENMCNKLNPWFGRDYAGRRLYANTFVTLMKEVLKCTGDSCA</sequence>